<evidence type="ECO:0000256" key="1">
    <source>
        <dbReference type="ARBA" id="ARBA00022741"/>
    </source>
</evidence>
<dbReference type="GO" id="GO:0005829">
    <property type="term" value="C:cytosol"/>
    <property type="evidence" value="ECO:0007669"/>
    <property type="project" value="TreeGrafter"/>
</dbReference>
<dbReference type="CDD" id="cd02038">
    <property type="entry name" value="FlhG-like"/>
    <property type="match status" value="1"/>
</dbReference>
<dbReference type="GO" id="GO:0016887">
    <property type="term" value="F:ATP hydrolysis activity"/>
    <property type="evidence" value="ECO:0007669"/>
    <property type="project" value="TreeGrafter"/>
</dbReference>
<keyword evidence="2" id="KW-0067">ATP-binding</keyword>
<dbReference type="EMBL" id="VUNL01000002">
    <property type="protein sequence ID" value="MSV24048.1"/>
    <property type="molecule type" value="Genomic_DNA"/>
</dbReference>
<comment type="caution">
    <text evidence="3">The sequence shown here is derived from an EMBL/GenBank/DDBJ whole genome shotgun (WGS) entry which is preliminary data.</text>
</comment>
<dbReference type="AlphaFoldDB" id="A0A6I2UPA5"/>
<gene>
    <name evidence="3" type="ORF">FYJ78_02375</name>
</gene>
<evidence type="ECO:0000256" key="2">
    <source>
        <dbReference type="ARBA" id="ARBA00022840"/>
    </source>
</evidence>
<proteinExistence type="predicted"/>
<dbReference type="SUPFAM" id="SSF52540">
    <property type="entry name" value="P-loop containing nucleoside triphosphate hydrolases"/>
    <property type="match status" value="1"/>
</dbReference>
<organism evidence="3 4">
    <name type="scientific">Selenomonas montiformis</name>
    <dbReference type="NCBI Taxonomy" id="2652285"/>
    <lineage>
        <taxon>Bacteria</taxon>
        <taxon>Bacillati</taxon>
        <taxon>Bacillota</taxon>
        <taxon>Negativicutes</taxon>
        <taxon>Selenomonadales</taxon>
        <taxon>Selenomonadaceae</taxon>
        <taxon>Selenomonas</taxon>
    </lineage>
</organism>
<dbReference type="GO" id="GO:0051782">
    <property type="term" value="P:negative regulation of cell division"/>
    <property type="evidence" value="ECO:0007669"/>
    <property type="project" value="TreeGrafter"/>
</dbReference>
<keyword evidence="1" id="KW-0547">Nucleotide-binding</keyword>
<name>A0A6I2UPA5_9FIRM</name>
<dbReference type="Gene3D" id="3.40.50.300">
    <property type="entry name" value="P-loop containing nucleotide triphosphate hydrolases"/>
    <property type="match status" value="1"/>
</dbReference>
<dbReference type="Pfam" id="PF10609">
    <property type="entry name" value="ParA"/>
    <property type="match status" value="1"/>
</dbReference>
<sequence length="296" mass="32058">MGDQAQRLRQLVGGKTEYEAGRWNPPASSGEARVLAITSGKGGVGKTNLTVNLAIAMGMAGQRVLVIDADLGMANVDVVLGTRSGKHLLHLLDEGTSLKDVLIQGPYGVTYISGGSGIEKAVDFTAAERQCLMQKLADCGEMADVILIDTGAGLGRNVMDFVLAADEVLLVTTPEPTALTDAYAVMKAYSMYASRQAIRLVINRVYDESESRDVAAKLQQTSERFLHMNIDCLGYVFEDRSVMQAVRRQIPFLVASPGGTASRCIQAMAASLLYDRPMTVTRGWRGFLRQIFNFAR</sequence>
<dbReference type="PIRSF" id="PIRSF003092">
    <property type="entry name" value="MinD"/>
    <property type="match status" value="1"/>
</dbReference>
<dbReference type="PANTHER" id="PTHR43384">
    <property type="entry name" value="SEPTUM SITE-DETERMINING PROTEIN MIND HOMOLOG, CHLOROPLASTIC-RELATED"/>
    <property type="match status" value="1"/>
</dbReference>
<dbReference type="PANTHER" id="PTHR43384:SF4">
    <property type="entry name" value="CELLULOSE BIOSYNTHESIS PROTEIN BCSQ-RELATED"/>
    <property type="match status" value="1"/>
</dbReference>
<dbReference type="InterPro" id="IPR033875">
    <property type="entry name" value="FlhG"/>
</dbReference>
<evidence type="ECO:0000313" key="4">
    <source>
        <dbReference type="Proteomes" id="UP000430222"/>
    </source>
</evidence>
<dbReference type="InterPro" id="IPR027417">
    <property type="entry name" value="P-loop_NTPase"/>
</dbReference>
<dbReference type="GO" id="GO:0009898">
    <property type="term" value="C:cytoplasmic side of plasma membrane"/>
    <property type="evidence" value="ECO:0007669"/>
    <property type="project" value="TreeGrafter"/>
</dbReference>
<protein>
    <submittedName>
        <fullName evidence="3">MinD/ParA family protein</fullName>
    </submittedName>
</protein>
<reference evidence="3 4" key="1">
    <citation type="submission" date="2019-08" db="EMBL/GenBank/DDBJ databases">
        <title>In-depth cultivation of the pig gut microbiome towards novel bacterial diversity and tailored functional studies.</title>
        <authorList>
            <person name="Wylensek D."/>
            <person name="Hitch T.C.A."/>
            <person name="Clavel T."/>
        </authorList>
    </citation>
    <scope>NUCLEOTIDE SEQUENCE [LARGE SCALE GENOMIC DNA]</scope>
    <source>
        <strain evidence="4">WCA-380-WT-3B3</strain>
    </source>
</reference>
<evidence type="ECO:0000313" key="3">
    <source>
        <dbReference type="EMBL" id="MSV24048.1"/>
    </source>
</evidence>
<dbReference type="InterPro" id="IPR050625">
    <property type="entry name" value="ParA/MinD_ATPase"/>
</dbReference>
<dbReference type="GO" id="GO:0005524">
    <property type="term" value="F:ATP binding"/>
    <property type="evidence" value="ECO:0007669"/>
    <property type="project" value="UniProtKB-KW"/>
</dbReference>
<dbReference type="InterPro" id="IPR033756">
    <property type="entry name" value="YlxH/NBP35"/>
</dbReference>
<keyword evidence="4" id="KW-1185">Reference proteome</keyword>
<dbReference type="RefSeq" id="WP_154619779.1">
    <property type="nucleotide sequence ID" value="NZ_VUNL01000002.1"/>
</dbReference>
<dbReference type="InterPro" id="IPR025501">
    <property type="entry name" value="MinD_FleN"/>
</dbReference>
<accession>A0A6I2UPA5</accession>
<dbReference type="Proteomes" id="UP000430222">
    <property type="component" value="Unassembled WGS sequence"/>
</dbReference>